<sequence>MSSSSAAGWALLEPYVIRKDDDESFPDEAEAPFRASSVTSWGSGFRVAFSLAEPPRISRLYAKMPVPLVPPPWKPTPVGILATHRHLTLLPFYTKTPHGAVLQDMFVFRANQSNPSESSLHALPPCTEPKLYYYPDDGSLHGPPPGTPRLLQPRSLGLWCGDEDEFVVAELRIHIPPTQYLFTAFADILMLHGRCISSYSSRWKSMRVEILCTNHPDDLWKLCHWQPDTAIAVQRWLCWIDYHQGILFCDMSRLPNPTVTFISFPLNISSPLIASNRTRNILYSCVSVVSHQGGNALKFANVAHHDDGLAAYGALNPSNGFTITCHTLVLGGFSMEWEDYSTVTSDDLGGYPDDCLQHGTLKFPRVDFDRPHVVHFLSVGFGCAHNKMWVVSIDMSTKTVESSYLFMNGTERLLPVDTRFIIKKLTSPLPFLACEFPRFCSLSRYEEEGYGMRPVCQLHRPTILFHLNIRWFHKKKAFVDCRACQQN</sequence>
<evidence type="ECO:0000259" key="1">
    <source>
        <dbReference type="Pfam" id="PF07762"/>
    </source>
</evidence>
<keyword evidence="3" id="KW-1185">Reference proteome</keyword>
<dbReference type="Proteomes" id="UP001497457">
    <property type="component" value="Chromosome 2b"/>
</dbReference>
<dbReference type="Pfam" id="PF07762">
    <property type="entry name" value="DUF1618"/>
    <property type="match status" value="1"/>
</dbReference>
<protein>
    <recommendedName>
        <fullName evidence="1">DUF1618 domain-containing protein</fullName>
    </recommendedName>
</protein>
<organism evidence="2 3">
    <name type="scientific">Urochloa decumbens</name>
    <dbReference type="NCBI Taxonomy" id="240449"/>
    <lineage>
        <taxon>Eukaryota</taxon>
        <taxon>Viridiplantae</taxon>
        <taxon>Streptophyta</taxon>
        <taxon>Embryophyta</taxon>
        <taxon>Tracheophyta</taxon>
        <taxon>Spermatophyta</taxon>
        <taxon>Magnoliopsida</taxon>
        <taxon>Liliopsida</taxon>
        <taxon>Poales</taxon>
        <taxon>Poaceae</taxon>
        <taxon>PACMAD clade</taxon>
        <taxon>Panicoideae</taxon>
        <taxon>Panicodae</taxon>
        <taxon>Paniceae</taxon>
        <taxon>Melinidinae</taxon>
        <taxon>Urochloa</taxon>
    </lineage>
</organism>
<feature type="domain" description="DUF1618" evidence="1">
    <location>
        <begin position="239"/>
        <end position="375"/>
    </location>
</feature>
<dbReference type="InterPro" id="IPR011676">
    <property type="entry name" value="DUF1618"/>
</dbReference>
<reference evidence="2" key="1">
    <citation type="submission" date="2024-10" db="EMBL/GenBank/DDBJ databases">
        <authorList>
            <person name="Ryan C."/>
        </authorList>
    </citation>
    <scope>NUCLEOTIDE SEQUENCE [LARGE SCALE GENOMIC DNA]</scope>
</reference>
<dbReference type="EMBL" id="OZ075112">
    <property type="protein sequence ID" value="CAL4971279.1"/>
    <property type="molecule type" value="Genomic_DNA"/>
</dbReference>
<dbReference type="PANTHER" id="PTHR33074:SF128">
    <property type="entry name" value="EXPRESSED PROTEIN"/>
    <property type="match status" value="1"/>
</dbReference>
<dbReference type="AlphaFoldDB" id="A0ABC9A2B5"/>
<evidence type="ECO:0000313" key="3">
    <source>
        <dbReference type="Proteomes" id="UP001497457"/>
    </source>
</evidence>
<accession>A0ABC9A2B5</accession>
<gene>
    <name evidence="2" type="ORF">URODEC1_LOCUS50574</name>
</gene>
<proteinExistence type="predicted"/>
<evidence type="ECO:0000313" key="2">
    <source>
        <dbReference type="EMBL" id="CAL4971279.1"/>
    </source>
</evidence>
<dbReference type="PANTHER" id="PTHR33074">
    <property type="entry name" value="EXPRESSED PROTEIN-RELATED"/>
    <property type="match status" value="1"/>
</dbReference>
<name>A0ABC9A2B5_9POAL</name>